<dbReference type="InterPro" id="IPR002223">
    <property type="entry name" value="Kunitz_BPTI"/>
</dbReference>
<keyword evidence="5" id="KW-1185">Reference proteome</keyword>
<evidence type="ECO:0000313" key="5">
    <source>
        <dbReference type="Proteomes" id="UP000821853"/>
    </source>
</evidence>
<dbReference type="Proteomes" id="UP000821853">
    <property type="component" value="Chromosome 3"/>
</dbReference>
<evidence type="ECO:0000313" key="4">
    <source>
        <dbReference type="EMBL" id="KAH9370189.1"/>
    </source>
</evidence>
<sequence>MAMGQALVIVMRSAVVTLVDDDSDDEAVFQGNTGAQPVVRNLPVADHDSEIIVRAKPTRGAIADTTVESSSSHVDANDDVSAPMGAPQASAQPKQEGARTDDDRCSAEAQFTTCRGNNRDEFFFDAEADKCRSKVLERPPACLVGQNRFKSVHDCKLACLDREVSEDRCRSLPRFQRCTAQDIVRQWWYLKNGTCHEWKLPNSNCVSPRLALFESREHCHSTCVAGSPVARHPACSETPVEHPCTAVHMVYPVLAVPRLRSR</sequence>
<feature type="signal peptide" evidence="2">
    <location>
        <begin position="1"/>
        <end position="18"/>
    </location>
</feature>
<accession>A0A9J6G4L2</accession>
<comment type="caution">
    <text evidence="4">The sequence shown here is derived from an EMBL/GenBank/DDBJ whole genome shotgun (WGS) entry which is preliminary data.</text>
</comment>
<feature type="domain" description="BPTI/Kunitz inhibitor" evidence="3">
    <location>
        <begin position="105"/>
        <end position="159"/>
    </location>
</feature>
<evidence type="ECO:0000256" key="2">
    <source>
        <dbReference type="SAM" id="SignalP"/>
    </source>
</evidence>
<feature type="region of interest" description="Disordered" evidence="1">
    <location>
        <begin position="65"/>
        <end position="102"/>
    </location>
</feature>
<proteinExistence type="predicted"/>
<evidence type="ECO:0000259" key="3">
    <source>
        <dbReference type="PROSITE" id="PS50279"/>
    </source>
</evidence>
<dbReference type="GO" id="GO:0004867">
    <property type="term" value="F:serine-type endopeptidase inhibitor activity"/>
    <property type="evidence" value="ECO:0007669"/>
    <property type="project" value="InterPro"/>
</dbReference>
<dbReference type="Gene3D" id="4.10.410.10">
    <property type="entry name" value="Pancreatic trypsin inhibitor Kunitz domain"/>
    <property type="match status" value="1"/>
</dbReference>
<keyword evidence="2" id="KW-0732">Signal</keyword>
<dbReference type="VEuPathDB" id="VectorBase:HLOH_053481"/>
<organism evidence="4 5">
    <name type="scientific">Haemaphysalis longicornis</name>
    <name type="common">Bush tick</name>
    <dbReference type="NCBI Taxonomy" id="44386"/>
    <lineage>
        <taxon>Eukaryota</taxon>
        <taxon>Metazoa</taxon>
        <taxon>Ecdysozoa</taxon>
        <taxon>Arthropoda</taxon>
        <taxon>Chelicerata</taxon>
        <taxon>Arachnida</taxon>
        <taxon>Acari</taxon>
        <taxon>Parasitiformes</taxon>
        <taxon>Ixodida</taxon>
        <taxon>Ixodoidea</taxon>
        <taxon>Ixodidae</taxon>
        <taxon>Haemaphysalinae</taxon>
        <taxon>Haemaphysalis</taxon>
    </lineage>
</organism>
<gene>
    <name evidence="4" type="ORF">HPB48_019376</name>
</gene>
<dbReference type="SUPFAM" id="SSF57362">
    <property type="entry name" value="BPTI-like"/>
    <property type="match status" value="1"/>
</dbReference>
<dbReference type="EMBL" id="JABSTR010000005">
    <property type="protein sequence ID" value="KAH9370189.1"/>
    <property type="molecule type" value="Genomic_DNA"/>
</dbReference>
<dbReference type="InterPro" id="IPR036880">
    <property type="entry name" value="Kunitz_BPTI_sf"/>
</dbReference>
<reference evidence="4 5" key="1">
    <citation type="journal article" date="2020" name="Cell">
        <title>Large-Scale Comparative Analyses of Tick Genomes Elucidate Their Genetic Diversity and Vector Capacities.</title>
        <authorList>
            <consortium name="Tick Genome and Microbiome Consortium (TIGMIC)"/>
            <person name="Jia N."/>
            <person name="Wang J."/>
            <person name="Shi W."/>
            <person name="Du L."/>
            <person name="Sun Y."/>
            <person name="Zhan W."/>
            <person name="Jiang J.F."/>
            <person name="Wang Q."/>
            <person name="Zhang B."/>
            <person name="Ji P."/>
            <person name="Bell-Sakyi L."/>
            <person name="Cui X.M."/>
            <person name="Yuan T.T."/>
            <person name="Jiang B.G."/>
            <person name="Yang W.F."/>
            <person name="Lam T.T."/>
            <person name="Chang Q.C."/>
            <person name="Ding S.J."/>
            <person name="Wang X.J."/>
            <person name="Zhu J.G."/>
            <person name="Ruan X.D."/>
            <person name="Zhao L."/>
            <person name="Wei J.T."/>
            <person name="Ye R.Z."/>
            <person name="Que T.C."/>
            <person name="Du C.H."/>
            <person name="Zhou Y.H."/>
            <person name="Cheng J.X."/>
            <person name="Dai P.F."/>
            <person name="Guo W.B."/>
            <person name="Han X.H."/>
            <person name="Huang E.J."/>
            <person name="Li L.F."/>
            <person name="Wei W."/>
            <person name="Gao Y.C."/>
            <person name="Liu J.Z."/>
            <person name="Shao H.Z."/>
            <person name="Wang X."/>
            <person name="Wang C.C."/>
            <person name="Yang T.C."/>
            <person name="Huo Q.B."/>
            <person name="Li W."/>
            <person name="Chen H.Y."/>
            <person name="Chen S.E."/>
            <person name="Zhou L.G."/>
            <person name="Ni X.B."/>
            <person name="Tian J.H."/>
            <person name="Sheng Y."/>
            <person name="Liu T."/>
            <person name="Pan Y.S."/>
            <person name="Xia L.Y."/>
            <person name="Li J."/>
            <person name="Zhao F."/>
            <person name="Cao W.C."/>
        </authorList>
    </citation>
    <scope>NUCLEOTIDE SEQUENCE [LARGE SCALE GENOMIC DNA]</scope>
    <source>
        <strain evidence="4">HaeL-2018</strain>
    </source>
</reference>
<dbReference type="AlphaFoldDB" id="A0A9J6G4L2"/>
<dbReference type="OrthoDB" id="6493645at2759"/>
<dbReference type="PROSITE" id="PS50279">
    <property type="entry name" value="BPTI_KUNITZ_2"/>
    <property type="match status" value="1"/>
</dbReference>
<feature type="chain" id="PRO_5039911149" description="BPTI/Kunitz inhibitor domain-containing protein" evidence="2">
    <location>
        <begin position="19"/>
        <end position="262"/>
    </location>
</feature>
<protein>
    <recommendedName>
        <fullName evidence="3">BPTI/Kunitz inhibitor domain-containing protein</fullName>
    </recommendedName>
</protein>
<evidence type="ECO:0000256" key="1">
    <source>
        <dbReference type="SAM" id="MobiDB-lite"/>
    </source>
</evidence>
<name>A0A9J6G4L2_HAELO</name>